<reference evidence="1" key="1">
    <citation type="journal article" date="2015" name="Nature">
        <title>Complex archaea that bridge the gap between prokaryotes and eukaryotes.</title>
        <authorList>
            <person name="Spang A."/>
            <person name="Saw J.H."/>
            <person name="Jorgensen S.L."/>
            <person name="Zaremba-Niedzwiedzka K."/>
            <person name="Martijn J."/>
            <person name="Lind A.E."/>
            <person name="van Eijk R."/>
            <person name="Schleper C."/>
            <person name="Guy L."/>
            <person name="Ettema T.J."/>
        </authorList>
    </citation>
    <scope>NUCLEOTIDE SEQUENCE</scope>
</reference>
<sequence length="951" mass="112900">GVIIHELLTGEFPRGTGYLISSKNHLYNKDFDKIIGKMNESNVNERYQSLEEVKIDIDRWYLEMKKPNDERNILEDIIYRQLLRLDKKAADEFKSAISTLRTQEHPGRFSQSANSFKYICLLLRNLKKDWSQNPELVPRLAHEHITLLFEKLSEICKYFSQLSNHELETNISEFDEQLLKFEENISEILKSNLDTLARLDILLEKKVPTREDIEELIRLIKKPSHSQYFFSKLSSPDWIDLLKEKDFFIEPKAISVEGSLRVSIWPQVNYLIKTSQYQPEKIIPIIEDLANTKNYRIFHPLLTCLYNMPANISKGALSIIKNWMSYFYSIPELVVLKKLLNKYIFEGDIESSYKLIEILYDVKEPEIKTERNSLDSKYYFLISDYEDFFDKLINIDIQTSSNKYLGLLCNKLSELFDSTHIMDSDKLNDHSDIWRASIESKLQGYETNDARNFLINQIRDYLIQLAKNNLELVKSGYELLTKYKWVIFSRIQLYIINKYPDLFTIQLNESSINHLYFETPFYWIEYYDLIKNNFFRLSDENKQIIFNWIRIGPDLKKEGISPDDFTDKDKFQDFSEHFKSIWIRRRAEPIKDYLPLDLKNIYENLVLKNGELEHPQYYRYHEGPRFFSGSPLNKEKLAKLSNNELTDHLRTWKPSKEEFFSTKEGLGVFLSREISENPKNRTELISNFEVIPIVYLPYIVSGFSHAIKGEKVEFIDMVPEVIKIFKATKDNEKTVEKINIWREIARFLQEGLKLERQIHSKDLIDEIWGIISFFLNIGDPDEDVIDENYINYEDFTTYSINTFKGIILDTFFQYAFYRARILDSPKSNIMALEVEDKLNKLLNPEIESVKIIRSIISQHLTDLYYLNEQWISTKISILFPRENRDLWKIAWESYVIYNKLNVTIYPQLKEHYKIAITEMMNLISGRALEYLAYHIIFLYVNEIEDLSEDFT</sequence>
<evidence type="ECO:0000313" key="1">
    <source>
        <dbReference type="EMBL" id="KKM19034.1"/>
    </source>
</evidence>
<gene>
    <name evidence="1" type="ORF">LCGC14_1659720</name>
</gene>
<dbReference type="EMBL" id="LAZR01014083">
    <property type="protein sequence ID" value="KKM19034.1"/>
    <property type="molecule type" value="Genomic_DNA"/>
</dbReference>
<feature type="non-terminal residue" evidence="1">
    <location>
        <position position="1"/>
    </location>
</feature>
<proteinExistence type="predicted"/>
<name>A0A0F9IH02_9ZZZZ</name>
<evidence type="ECO:0008006" key="2">
    <source>
        <dbReference type="Google" id="ProtNLM"/>
    </source>
</evidence>
<comment type="caution">
    <text evidence="1">The sequence shown here is derived from an EMBL/GenBank/DDBJ whole genome shotgun (WGS) entry which is preliminary data.</text>
</comment>
<accession>A0A0F9IH02</accession>
<dbReference type="AlphaFoldDB" id="A0A0F9IH02"/>
<organism evidence="1">
    <name type="scientific">marine sediment metagenome</name>
    <dbReference type="NCBI Taxonomy" id="412755"/>
    <lineage>
        <taxon>unclassified sequences</taxon>
        <taxon>metagenomes</taxon>
        <taxon>ecological metagenomes</taxon>
    </lineage>
</organism>
<protein>
    <recommendedName>
        <fullName evidence="2">Protein kinase domain-containing protein</fullName>
    </recommendedName>
</protein>